<sequence length="123" mass="13841">MPHKEMNHTPTTVGYHLTTHHTNPLPPGNDNVTCQAAKTNAEQSLPTTTGQGTPTRRIPQMVTHNTRPWNPKMNHTCFSRCGFDLPPPPKQDPQMTEHARPQEPRMKPTPTLVGVIIIFNVFF</sequence>
<gene>
    <name evidence="2" type="ORF">BS47DRAFT_1363110</name>
</gene>
<keyword evidence="3" id="KW-1185">Reference proteome</keyword>
<dbReference type="EMBL" id="MU128985">
    <property type="protein sequence ID" value="KAF9512568.1"/>
    <property type="molecule type" value="Genomic_DNA"/>
</dbReference>
<organism evidence="2 3">
    <name type="scientific">Hydnum rufescens UP504</name>
    <dbReference type="NCBI Taxonomy" id="1448309"/>
    <lineage>
        <taxon>Eukaryota</taxon>
        <taxon>Fungi</taxon>
        <taxon>Dikarya</taxon>
        <taxon>Basidiomycota</taxon>
        <taxon>Agaricomycotina</taxon>
        <taxon>Agaricomycetes</taxon>
        <taxon>Cantharellales</taxon>
        <taxon>Hydnaceae</taxon>
        <taxon>Hydnum</taxon>
    </lineage>
</organism>
<reference evidence="2" key="1">
    <citation type="journal article" date="2020" name="Nat. Commun.">
        <title>Large-scale genome sequencing of mycorrhizal fungi provides insights into the early evolution of symbiotic traits.</title>
        <authorList>
            <person name="Miyauchi S."/>
            <person name="Kiss E."/>
            <person name="Kuo A."/>
            <person name="Drula E."/>
            <person name="Kohler A."/>
            <person name="Sanchez-Garcia M."/>
            <person name="Morin E."/>
            <person name="Andreopoulos B."/>
            <person name="Barry K.W."/>
            <person name="Bonito G."/>
            <person name="Buee M."/>
            <person name="Carver A."/>
            <person name="Chen C."/>
            <person name="Cichocki N."/>
            <person name="Clum A."/>
            <person name="Culley D."/>
            <person name="Crous P.W."/>
            <person name="Fauchery L."/>
            <person name="Girlanda M."/>
            <person name="Hayes R.D."/>
            <person name="Keri Z."/>
            <person name="LaButti K."/>
            <person name="Lipzen A."/>
            <person name="Lombard V."/>
            <person name="Magnuson J."/>
            <person name="Maillard F."/>
            <person name="Murat C."/>
            <person name="Nolan M."/>
            <person name="Ohm R.A."/>
            <person name="Pangilinan J."/>
            <person name="Pereira M.F."/>
            <person name="Perotto S."/>
            <person name="Peter M."/>
            <person name="Pfister S."/>
            <person name="Riley R."/>
            <person name="Sitrit Y."/>
            <person name="Stielow J.B."/>
            <person name="Szollosi G."/>
            <person name="Zifcakova L."/>
            <person name="Stursova M."/>
            <person name="Spatafora J.W."/>
            <person name="Tedersoo L."/>
            <person name="Vaario L.M."/>
            <person name="Yamada A."/>
            <person name="Yan M."/>
            <person name="Wang P."/>
            <person name="Xu J."/>
            <person name="Bruns T."/>
            <person name="Baldrian P."/>
            <person name="Vilgalys R."/>
            <person name="Dunand C."/>
            <person name="Henrissat B."/>
            <person name="Grigoriev I.V."/>
            <person name="Hibbett D."/>
            <person name="Nagy L.G."/>
            <person name="Martin F.M."/>
        </authorList>
    </citation>
    <scope>NUCLEOTIDE SEQUENCE</scope>
    <source>
        <strain evidence="2">UP504</strain>
    </source>
</reference>
<accession>A0A9P6AV44</accession>
<evidence type="ECO:0000313" key="2">
    <source>
        <dbReference type="EMBL" id="KAF9512568.1"/>
    </source>
</evidence>
<protein>
    <submittedName>
        <fullName evidence="2">Uncharacterized protein</fullName>
    </submittedName>
</protein>
<name>A0A9P6AV44_9AGAM</name>
<feature type="region of interest" description="Disordered" evidence="1">
    <location>
        <begin position="81"/>
        <end position="108"/>
    </location>
</feature>
<dbReference type="Proteomes" id="UP000886523">
    <property type="component" value="Unassembled WGS sequence"/>
</dbReference>
<evidence type="ECO:0000256" key="1">
    <source>
        <dbReference type="SAM" id="MobiDB-lite"/>
    </source>
</evidence>
<proteinExistence type="predicted"/>
<feature type="compositionally biased region" description="Basic and acidic residues" evidence="1">
    <location>
        <begin position="95"/>
        <end position="106"/>
    </location>
</feature>
<dbReference type="AlphaFoldDB" id="A0A9P6AV44"/>
<comment type="caution">
    <text evidence="2">The sequence shown here is derived from an EMBL/GenBank/DDBJ whole genome shotgun (WGS) entry which is preliminary data.</text>
</comment>
<evidence type="ECO:0000313" key="3">
    <source>
        <dbReference type="Proteomes" id="UP000886523"/>
    </source>
</evidence>